<dbReference type="PANTHER" id="PTHR30555">
    <property type="entry name" value="HYDROPEROXIDASE I, BIFUNCTIONAL CATALASE-PEROXIDASE"/>
    <property type="match status" value="1"/>
</dbReference>
<sequence>MRKTNRDWWPEQLDLEILDQNARDIGPMDEEFDYAEEFQKLDLDEVKADIEEVLTTSQDWWPADYGHYGPLMIRMAWHSAGTYRASDGRGGAGGGRQRFAPLNSWPDNANLDKARRLLWPVKQKYGKKLSWADLMILTGNVSMESMGFKTFGFAGGREDAYEPDPAVDWGPEDEMETNERFDEPGNIQEGLGASVMGLIYVNPEGPDGNPDPEASAKNIRQTFSRMAMNDEQTVALIAGGHTFGKVHGADDPDNLGPEPEAAPIEAQGFGWESDHESGKGADTITSGIEGPWTQSPIEWDMGYLNNLLDYEWEPEKGPGGAWQWTPVDEELEDTVPDAHDSEETATPMMLTTDIALKKDPDYREIVERFQDNPMEFGMAFAKAWYKLTHRDMGPPIRFLGPEVPDEEMLWQDPLPDADYEQVGDEEVAELEERILDSGLSVSELAETAWASASTYRDSDKRGGANGARIRLRPQRDWEVNDPGQLSTVLDTLREIQTEFNDSRDDDVRVSLADLIVLGGNVAVEQAAERAGHDVDVPFEPGRTDATQDQTDPDSFEALEPTADGFRNYRADDADRASEELLVDKADLLDLTPKEMTVLVGGMRALDTNYDDSDLGVFTDEPETLTNDFFVNLLDMDTEWQESDESDNLFEGRNRDTGDVEWRGSRVDLIFGSHSRLRALAEVYGSADAEEKFVHDFVDAWHKVMTLDRFDLEYADE</sequence>
<dbReference type="InterPro" id="IPR002016">
    <property type="entry name" value="Haem_peroxidase"/>
</dbReference>
<feature type="domain" description="Plant heme peroxidase family profile" evidence="11">
    <location>
        <begin position="111"/>
        <end position="408"/>
    </location>
</feature>
<evidence type="ECO:0000256" key="3">
    <source>
        <dbReference type="ARBA" id="ARBA00022723"/>
    </source>
</evidence>
<comment type="cofactor">
    <cofactor evidence="9">
        <name>heme b</name>
        <dbReference type="ChEBI" id="CHEBI:60344"/>
    </cofactor>
    <text evidence="9">Binds 1 heme b (iron(II)-protoporphyrin IX) group per dimer.</text>
</comment>
<gene>
    <name evidence="9" type="primary">katG</name>
    <name evidence="12" type="ORF">SAMN04488124_3663</name>
</gene>
<evidence type="ECO:0000256" key="5">
    <source>
        <dbReference type="ARBA" id="ARBA00023004"/>
    </source>
</evidence>
<dbReference type="PROSITE" id="PS00436">
    <property type="entry name" value="PEROXIDASE_2"/>
    <property type="match status" value="1"/>
</dbReference>
<comment type="similarity">
    <text evidence="9 10">Belongs to the peroxidase family. Peroxidase/catalase subfamily.</text>
</comment>
<evidence type="ECO:0000256" key="9">
    <source>
        <dbReference type="HAMAP-Rule" id="MF_01961"/>
    </source>
</evidence>
<evidence type="ECO:0000256" key="7">
    <source>
        <dbReference type="ARBA" id="ARBA00049145"/>
    </source>
</evidence>
<keyword evidence="5 9" id="KW-0408">Iron</keyword>
<keyword evidence="4 9" id="KW-0560">Oxidoreductase</keyword>
<name>A0A1I6ITU8_9EURY</name>
<dbReference type="GO" id="GO:0046872">
    <property type="term" value="F:metal ion binding"/>
    <property type="evidence" value="ECO:0007669"/>
    <property type="project" value="UniProtKB-KW"/>
</dbReference>
<dbReference type="NCBIfam" id="NF011635">
    <property type="entry name" value="PRK15061.1"/>
    <property type="match status" value="1"/>
</dbReference>
<accession>A0A1I6ITU8</accession>
<evidence type="ECO:0000313" key="13">
    <source>
        <dbReference type="Proteomes" id="UP000243250"/>
    </source>
</evidence>
<feature type="binding site" description="axial binding residue" evidence="9">
    <location>
        <position position="241"/>
    </location>
    <ligand>
        <name>heme b</name>
        <dbReference type="ChEBI" id="CHEBI:60344"/>
    </ligand>
    <ligandPart>
        <name>Fe</name>
        <dbReference type="ChEBI" id="CHEBI:18248"/>
    </ligandPart>
</feature>
<comment type="PTM">
    <text evidence="9">Formation of the three residue Trp-Tyr-Met cross-link is important for the catalase, but not the peroxidase activity of the enzyme.</text>
</comment>
<dbReference type="InterPro" id="IPR019794">
    <property type="entry name" value="Peroxidases_AS"/>
</dbReference>
<dbReference type="GO" id="GO:0070301">
    <property type="term" value="P:cellular response to hydrogen peroxide"/>
    <property type="evidence" value="ECO:0007669"/>
    <property type="project" value="TreeGrafter"/>
</dbReference>
<dbReference type="GO" id="GO:0004096">
    <property type="term" value="F:catalase activity"/>
    <property type="evidence" value="ECO:0007669"/>
    <property type="project" value="UniProtKB-UniRule"/>
</dbReference>
<organism evidence="12 13">
    <name type="scientific">Halogeometricum limi</name>
    <dbReference type="NCBI Taxonomy" id="555875"/>
    <lineage>
        <taxon>Archaea</taxon>
        <taxon>Methanobacteriati</taxon>
        <taxon>Methanobacteriota</taxon>
        <taxon>Stenosarchaea group</taxon>
        <taxon>Halobacteria</taxon>
        <taxon>Halobacteriales</taxon>
        <taxon>Haloferacaceae</taxon>
        <taxon>Halogeometricum</taxon>
    </lineage>
</organism>
<dbReference type="Gene3D" id="1.10.520.10">
    <property type="match status" value="2"/>
</dbReference>
<evidence type="ECO:0000259" key="11">
    <source>
        <dbReference type="PROSITE" id="PS50873"/>
    </source>
</evidence>
<dbReference type="PROSITE" id="PS50873">
    <property type="entry name" value="PEROXIDASE_4"/>
    <property type="match status" value="1"/>
</dbReference>
<dbReference type="OrthoDB" id="358790at2157"/>
<dbReference type="PROSITE" id="PS00435">
    <property type="entry name" value="PEROXIDASE_1"/>
    <property type="match status" value="1"/>
</dbReference>
<dbReference type="GO" id="GO:0042744">
    <property type="term" value="P:hydrogen peroxide catabolic process"/>
    <property type="evidence" value="ECO:0007669"/>
    <property type="project" value="UniProtKB-KW"/>
</dbReference>
<feature type="cross-link" description="Tryptophyl-tyrosyl-methioninium (Tyr-Met) (with Trp-77)" evidence="9">
    <location>
        <begin position="200"/>
        <end position="226"/>
    </location>
</feature>
<feature type="active site" description="Proton acceptor" evidence="9">
    <location>
        <position position="78"/>
    </location>
</feature>
<dbReference type="EMBL" id="FOYS01000008">
    <property type="protein sequence ID" value="SFR70143.1"/>
    <property type="molecule type" value="Genomic_DNA"/>
</dbReference>
<dbReference type="Proteomes" id="UP000243250">
    <property type="component" value="Unassembled WGS sequence"/>
</dbReference>
<dbReference type="InterPro" id="IPR010255">
    <property type="entry name" value="Haem_peroxidase_sf"/>
</dbReference>
<comment type="subunit">
    <text evidence="9">Homodimer or homotetramer.</text>
</comment>
<dbReference type="PRINTS" id="PR00460">
    <property type="entry name" value="BPEROXIDASE"/>
</dbReference>
<feature type="site" description="Transition state stabilizer" evidence="9">
    <location>
        <position position="74"/>
    </location>
</feature>
<evidence type="ECO:0000256" key="8">
    <source>
        <dbReference type="ARBA" id="ARBA00051651"/>
    </source>
</evidence>
<keyword evidence="1 9" id="KW-0575">Peroxidase</keyword>
<dbReference type="EC" id="1.11.1.21" evidence="9 10"/>
<dbReference type="InterPro" id="IPR000763">
    <property type="entry name" value="Catalase_peroxidase"/>
</dbReference>
<dbReference type="GO" id="GO:0020037">
    <property type="term" value="F:heme binding"/>
    <property type="evidence" value="ECO:0007669"/>
    <property type="project" value="InterPro"/>
</dbReference>
<comment type="caution">
    <text evidence="9">Lacks conserved residue(s) required for the propagation of feature annotation.</text>
</comment>
<dbReference type="PRINTS" id="PR00458">
    <property type="entry name" value="PEROXIDASE"/>
</dbReference>
<comment type="function">
    <text evidence="9">Bifunctional enzyme with both catalase and broad-spectrum peroxidase activity.</text>
</comment>
<dbReference type="FunFam" id="1.10.520.10:FF:000002">
    <property type="entry name" value="Catalase-peroxidase"/>
    <property type="match status" value="1"/>
</dbReference>
<dbReference type="InterPro" id="IPR019793">
    <property type="entry name" value="Peroxidases_heam-ligand_BS"/>
</dbReference>
<keyword evidence="13" id="KW-1185">Reference proteome</keyword>
<dbReference type="STRING" id="555875.SAMN04488124_3663"/>
<evidence type="ECO:0000256" key="10">
    <source>
        <dbReference type="RuleBase" id="RU003451"/>
    </source>
</evidence>
<dbReference type="Gene3D" id="1.10.420.10">
    <property type="entry name" value="Peroxidase, domain 2"/>
    <property type="match status" value="2"/>
</dbReference>
<dbReference type="AlphaFoldDB" id="A0A1I6ITU8"/>
<proteinExistence type="inferred from homology"/>
<dbReference type="CDD" id="cd08200">
    <property type="entry name" value="catalase_peroxidase_2"/>
    <property type="match status" value="1"/>
</dbReference>
<dbReference type="RefSeq" id="WP_089883612.1">
    <property type="nucleotide sequence ID" value="NZ_FOYS01000008.1"/>
</dbReference>
<dbReference type="Pfam" id="PF00141">
    <property type="entry name" value="peroxidase"/>
    <property type="match status" value="2"/>
</dbReference>
<evidence type="ECO:0000256" key="2">
    <source>
        <dbReference type="ARBA" id="ARBA00022617"/>
    </source>
</evidence>
<evidence type="ECO:0000256" key="6">
    <source>
        <dbReference type="ARBA" id="ARBA00023324"/>
    </source>
</evidence>
<keyword evidence="3 9" id="KW-0479">Metal-binding</keyword>
<dbReference type="GO" id="GO:0005829">
    <property type="term" value="C:cytosol"/>
    <property type="evidence" value="ECO:0007669"/>
    <property type="project" value="TreeGrafter"/>
</dbReference>
<protein>
    <recommendedName>
        <fullName evidence="9 10">Catalase-peroxidase</fullName>
        <shortName evidence="9">CP</shortName>
        <ecNumber evidence="9 10">1.11.1.21</ecNumber>
    </recommendedName>
    <alternativeName>
        <fullName evidence="9">Peroxidase/catalase</fullName>
    </alternativeName>
</protein>
<comment type="catalytic activity">
    <reaction evidence="8 9 10">
        <text>H2O2 + AH2 = A + 2 H2O</text>
        <dbReference type="Rhea" id="RHEA:30275"/>
        <dbReference type="ChEBI" id="CHEBI:13193"/>
        <dbReference type="ChEBI" id="CHEBI:15377"/>
        <dbReference type="ChEBI" id="CHEBI:16240"/>
        <dbReference type="ChEBI" id="CHEBI:17499"/>
        <dbReference type="EC" id="1.11.1.21"/>
    </reaction>
</comment>
<evidence type="ECO:0000256" key="1">
    <source>
        <dbReference type="ARBA" id="ARBA00022559"/>
    </source>
</evidence>
<dbReference type="HAMAP" id="MF_01961">
    <property type="entry name" value="Catal_peroxid"/>
    <property type="match status" value="1"/>
</dbReference>
<dbReference type="FunFam" id="1.10.420.10:FF:000004">
    <property type="entry name" value="Catalase-peroxidase"/>
    <property type="match status" value="1"/>
</dbReference>
<comment type="catalytic activity">
    <reaction evidence="7 9 10">
        <text>2 H2O2 = O2 + 2 H2O</text>
        <dbReference type="Rhea" id="RHEA:20309"/>
        <dbReference type="ChEBI" id="CHEBI:15377"/>
        <dbReference type="ChEBI" id="CHEBI:15379"/>
        <dbReference type="ChEBI" id="CHEBI:16240"/>
        <dbReference type="EC" id="1.11.1.21"/>
    </reaction>
</comment>
<dbReference type="SUPFAM" id="SSF48113">
    <property type="entry name" value="Heme-dependent peroxidases"/>
    <property type="match status" value="2"/>
</dbReference>
<dbReference type="CDD" id="cd00649">
    <property type="entry name" value="catalase_peroxidase_1"/>
    <property type="match status" value="1"/>
</dbReference>
<keyword evidence="2 9" id="KW-0349">Heme</keyword>
<evidence type="ECO:0000313" key="12">
    <source>
        <dbReference type="EMBL" id="SFR70143.1"/>
    </source>
</evidence>
<evidence type="ECO:0000256" key="4">
    <source>
        <dbReference type="ARBA" id="ARBA00023002"/>
    </source>
</evidence>
<dbReference type="PANTHER" id="PTHR30555:SF0">
    <property type="entry name" value="CATALASE-PEROXIDASE"/>
    <property type="match status" value="1"/>
</dbReference>
<dbReference type="NCBIfam" id="TIGR00198">
    <property type="entry name" value="cat_per_HPI"/>
    <property type="match status" value="1"/>
</dbReference>
<keyword evidence="6 9" id="KW-0376">Hydrogen peroxide</keyword>
<reference evidence="13" key="1">
    <citation type="submission" date="2016-10" db="EMBL/GenBank/DDBJ databases">
        <authorList>
            <person name="Varghese N."/>
            <person name="Submissions S."/>
        </authorList>
    </citation>
    <scope>NUCLEOTIDE SEQUENCE [LARGE SCALE GENOMIC DNA]</scope>
    <source>
        <strain evidence="13">CGMCC 1.8711</strain>
    </source>
</reference>